<evidence type="ECO:0000313" key="2">
    <source>
        <dbReference type="Proteomes" id="UP000279833"/>
    </source>
</evidence>
<gene>
    <name evidence="1" type="ORF">SCUD_LOCUS16165</name>
</gene>
<sequence>MHMQGGGNSAKLLLPSKALSNKHYKSKLIVADTTGDIHSFQYINGLKHTKFSVGSPITCICIGTYQNNEKQRIISVCHNFNISGFTLKGKQIFEYSSTIQGHVNSIENVTRIWEASSKFGTSEILSLEHYNMLNYDGNKNNSNDDDDDDSENTEEVLIVAFTNGRIELYKYDQHKYPLLMYETVSDRYVKKFYGNYLYVESLITVETFIKN</sequence>
<reference evidence="3" key="1">
    <citation type="submission" date="2016-06" db="UniProtKB">
        <authorList>
            <consortium name="WormBaseParasite"/>
        </authorList>
    </citation>
    <scope>IDENTIFICATION</scope>
</reference>
<dbReference type="SUPFAM" id="SSF50978">
    <property type="entry name" value="WD40 repeat-like"/>
    <property type="match status" value="1"/>
</dbReference>
<dbReference type="WBParaSite" id="SCUD_0001616801-mRNA-1">
    <property type="protein sequence ID" value="SCUD_0001616801-mRNA-1"/>
    <property type="gene ID" value="SCUD_0001616801"/>
</dbReference>
<dbReference type="Proteomes" id="UP000279833">
    <property type="component" value="Unassembled WGS sequence"/>
</dbReference>
<dbReference type="EMBL" id="UZAK01038385">
    <property type="protein sequence ID" value="VDP60996.1"/>
    <property type="molecule type" value="Genomic_DNA"/>
</dbReference>
<evidence type="ECO:0000313" key="3">
    <source>
        <dbReference type="WBParaSite" id="SCUD_0001616801-mRNA-1"/>
    </source>
</evidence>
<evidence type="ECO:0000313" key="1">
    <source>
        <dbReference type="EMBL" id="VDP60996.1"/>
    </source>
</evidence>
<dbReference type="AlphaFoldDB" id="A0A183KM94"/>
<proteinExistence type="predicted"/>
<reference evidence="1" key="2">
    <citation type="submission" date="2018-11" db="EMBL/GenBank/DDBJ databases">
        <authorList>
            <consortium name="Pathogen Informatics"/>
        </authorList>
    </citation>
    <scope>NUCLEOTIDE SEQUENCE [LARGE SCALE GENOMIC DNA]</scope>
    <source>
        <strain evidence="1">Dakar</strain>
    </source>
</reference>
<protein>
    <submittedName>
        <fullName evidence="3">BBS2_N domain-containing protein</fullName>
    </submittedName>
</protein>
<organism evidence="3">
    <name type="scientific">Schistosoma curassoni</name>
    <dbReference type="NCBI Taxonomy" id="6186"/>
    <lineage>
        <taxon>Eukaryota</taxon>
        <taxon>Metazoa</taxon>
        <taxon>Spiralia</taxon>
        <taxon>Lophotrochozoa</taxon>
        <taxon>Platyhelminthes</taxon>
        <taxon>Trematoda</taxon>
        <taxon>Digenea</taxon>
        <taxon>Strigeidida</taxon>
        <taxon>Schistosomatoidea</taxon>
        <taxon>Schistosomatidae</taxon>
        <taxon>Schistosoma</taxon>
    </lineage>
</organism>
<accession>A0A183KM94</accession>
<keyword evidence="2" id="KW-1185">Reference proteome</keyword>
<dbReference type="InterPro" id="IPR036322">
    <property type="entry name" value="WD40_repeat_dom_sf"/>
</dbReference>
<name>A0A183KM94_9TREM</name>
<dbReference type="STRING" id="6186.A0A183KM94"/>